<dbReference type="KEGG" id="scu:SCE1572_07100"/>
<dbReference type="InterPro" id="IPR002925">
    <property type="entry name" value="Dienelactn_hydro"/>
</dbReference>
<organism evidence="2 3">
    <name type="scientific">Sorangium cellulosum So0157-2</name>
    <dbReference type="NCBI Taxonomy" id="1254432"/>
    <lineage>
        <taxon>Bacteria</taxon>
        <taxon>Pseudomonadati</taxon>
        <taxon>Myxococcota</taxon>
        <taxon>Polyangia</taxon>
        <taxon>Polyangiales</taxon>
        <taxon>Polyangiaceae</taxon>
        <taxon>Sorangium</taxon>
    </lineage>
</organism>
<dbReference type="PATRIC" id="fig|1254432.3.peg.1584"/>
<name>S4XUL4_SORCE</name>
<gene>
    <name evidence="2" type="ORF">SCE1572_07100</name>
</gene>
<evidence type="ECO:0000259" key="1">
    <source>
        <dbReference type="Pfam" id="PF01738"/>
    </source>
</evidence>
<evidence type="ECO:0000313" key="2">
    <source>
        <dbReference type="EMBL" id="AGP34288.1"/>
    </source>
</evidence>
<reference evidence="2 3" key="1">
    <citation type="journal article" date="2013" name="Sci. Rep.">
        <title>Extraordinary expansion of a Sorangium cellulosum genome from an alkaline milieu.</title>
        <authorList>
            <person name="Han K."/>
            <person name="Li Z.F."/>
            <person name="Peng R."/>
            <person name="Zhu L.P."/>
            <person name="Zhou T."/>
            <person name="Wang L.G."/>
            <person name="Li S.G."/>
            <person name="Zhang X.B."/>
            <person name="Hu W."/>
            <person name="Wu Z.H."/>
            <person name="Qin N."/>
            <person name="Li Y.Z."/>
        </authorList>
    </citation>
    <scope>NUCLEOTIDE SEQUENCE [LARGE SCALE GENOMIC DNA]</scope>
    <source>
        <strain evidence="2 3">So0157-2</strain>
    </source>
</reference>
<proteinExistence type="predicted"/>
<dbReference type="HOGENOM" id="CLU_3239727_0_0_7"/>
<evidence type="ECO:0000313" key="3">
    <source>
        <dbReference type="Proteomes" id="UP000014803"/>
    </source>
</evidence>
<dbReference type="Proteomes" id="UP000014803">
    <property type="component" value="Chromosome"/>
</dbReference>
<dbReference type="Pfam" id="PF01738">
    <property type="entry name" value="DLH"/>
    <property type="match status" value="1"/>
</dbReference>
<dbReference type="AlphaFoldDB" id="S4XUL4"/>
<dbReference type="EMBL" id="CP003969">
    <property type="protein sequence ID" value="AGP34288.1"/>
    <property type="molecule type" value="Genomic_DNA"/>
</dbReference>
<accession>S4XUL4</accession>
<dbReference type="STRING" id="1254432.SCE1572_07100"/>
<feature type="domain" description="Dienelactone hydrolase" evidence="1">
    <location>
        <begin position="2"/>
        <end position="37"/>
    </location>
</feature>
<sequence>MHAFACPGARLPQAGIQYDAAAARRSWAAMRSFLEEVLERRSC</sequence>
<dbReference type="GO" id="GO:0016787">
    <property type="term" value="F:hydrolase activity"/>
    <property type="evidence" value="ECO:0007669"/>
    <property type="project" value="InterPro"/>
</dbReference>
<protein>
    <recommendedName>
        <fullName evidence="1">Dienelactone hydrolase domain-containing protein</fullName>
    </recommendedName>
</protein>